<dbReference type="PANTHER" id="PTHR43355">
    <property type="entry name" value="FLAVIN REDUCTASE (NADPH)"/>
    <property type="match status" value="1"/>
</dbReference>
<dbReference type="InterPro" id="IPR036291">
    <property type="entry name" value="NAD(P)-bd_dom_sf"/>
</dbReference>
<dbReference type="SUPFAM" id="SSF51735">
    <property type="entry name" value="NAD(P)-binding Rossmann-fold domains"/>
    <property type="match status" value="1"/>
</dbReference>
<sequence>MRILLLGANGRTGTAVISEALQRGHTISALVRRPETLATYANNVFITTGSSLSKEDVTKAFASAPKSDPIRAVLSTLNNGRTSDNPWAKPTAPANLMADSVRNCVTVMKEYGVKKVVVLGTVGVGSSKATRPWWFNWIIAHSNLKIAFDDHYAVQQVLEAESGKDPALMWVDVRAVGLGNGEKKDVKEFGNDGQGAGWMISRKSVAAFMLDAVENSHWDGQTPVISN</sequence>
<evidence type="ECO:0000313" key="3">
    <source>
        <dbReference type="EMBL" id="AUW30702.1"/>
    </source>
</evidence>
<organism evidence="3">
    <name type="scientific">Cladonia uncialis subsp. uncialis</name>
    <dbReference type="NCBI Taxonomy" id="180999"/>
    <lineage>
        <taxon>Eukaryota</taxon>
        <taxon>Fungi</taxon>
        <taxon>Dikarya</taxon>
        <taxon>Ascomycota</taxon>
        <taxon>Pezizomycotina</taxon>
        <taxon>Lecanoromycetes</taxon>
        <taxon>OSLEUM clade</taxon>
        <taxon>Lecanoromycetidae</taxon>
        <taxon>Lecanorales</taxon>
        <taxon>Lecanorineae</taxon>
        <taxon>Cladoniaceae</taxon>
        <taxon>Cladonia</taxon>
    </lineage>
</organism>
<evidence type="ECO:0000256" key="1">
    <source>
        <dbReference type="ARBA" id="ARBA00038376"/>
    </source>
</evidence>
<name>A0A2K9YCY4_CLAUC</name>
<dbReference type="Pfam" id="PF13460">
    <property type="entry name" value="NAD_binding_10"/>
    <property type="match status" value="1"/>
</dbReference>
<dbReference type="Gene3D" id="3.40.50.720">
    <property type="entry name" value="NAD(P)-binding Rossmann-like Domain"/>
    <property type="match status" value="1"/>
</dbReference>
<dbReference type="GO" id="GO:0004074">
    <property type="term" value="F:biliverdin reductase [NAD(P)H] activity"/>
    <property type="evidence" value="ECO:0007669"/>
    <property type="project" value="TreeGrafter"/>
</dbReference>
<dbReference type="EMBL" id="MG777469">
    <property type="protein sequence ID" value="AUW30702.1"/>
    <property type="molecule type" value="Genomic_DNA"/>
</dbReference>
<dbReference type="InterPro" id="IPR016040">
    <property type="entry name" value="NAD(P)-bd_dom"/>
</dbReference>
<dbReference type="GO" id="GO:0042602">
    <property type="term" value="F:riboflavin reductase (NADPH) activity"/>
    <property type="evidence" value="ECO:0007669"/>
    <property type="project" value="TreeGrafter"/>
</dbReference>
<comment type="similarity">
    <text evidence="1">Belongs to the avfA family.</text>
</comment>
<dbReference type="AlphaFoldDB" id="A0A2K9YCY4"/>
<reference evidence="3" key="1">
    <citation type="submission" date="2017-12" db="EMBL/GenBank/DDBJ databases">
        <title>Genome Sequencing Reveals a Rich Biosynthetic Potential.</title>
        <authorList>
            <person name="Bertrand R.L."/>
            <person name="Abdel-Hameed M.E."/>
            <person name="Sorensen J.L."/>
        </authorList>
    </citation>
    <scope>NUCLEOTIDE SEQUENCE</scope>
</reference>
<feature type="domain" description="NAD(P)-binding" evidence="2">
    <location>
        <begin position="7"/>
        <end position="215"/>
    </location>
</feature>
<accession>A0A2K9YCY4</accession>
<protein>
    <submittedName>
        <fullName evidence="3">Putative TrkA-N domain dehydrogenase</fullName>
    </submittedName>
</protein>
<dbReference type="PANTHER" id="PTHR43355:SF2">
    <property type="entry name" value="FLAVIN REDUCTASE (NADPH)"/>
    <property type="match status" value="1"/>
</dbReference>
<proteinExistence type="inferred from homology"/>
<evidence type="ECO:0000259" key="2">
    <source>
        <dbReference type="Pfam" id="PF13460"/>
    </source>
</evidence>
<dbReference type="InterPro" id="IPR051606">
    <property type="entry name" value="Polyketide_Oxido-like"/>
</dbReference>